<organism evidence="1 2">
    <name type="scientific">Vanilla planifolia</name>
    <name type="common">Vanilla</name>
    <dbReference type="NCBI Taxonomy" id="51239"/>
    <lineage>
        <taxon>Eukaryota</taxon>
        <taxon>Viridiplantae</taxon>
        <taxon>Streptophyta</taxon>
        <taxon>Embryophyta</taxon>
        <taxon>Tracheophyta</taxon>
        <taxon>Spermatophyta</taxon>
        <taxon>Magnoliopsida</taxon>
        <taxon>Liliopsida</taxon>
        <taxon>Asparagales</taxon>
        <taxon>Orchidaceae</taxon>
        <taxon>Vanilloideae</taxon>
        <taxon>Vanilleae</taxon>
        <taxon>Vanilla</taxon>
    </lineage>
</organism>
<comment type="caution">
    <text evidence="1">The sequence shown here is derived from an EMBL/GenBank/DDBJ whole genome shotgun (WGS) entry which is preliminary data.</text>
</comment>
<proteinExistence type="predicted"/>
<reference evidence="1 2" key="1">
    <citation type="journal article" date="2020" name="Nat. Food">
        <title>A phased Vanilla planifolia genome enables genetic improvement of flavour and production.</title>
        <authorList>
            <person name="Hasing T."/>
            <person name="Tang H."/>
            <person name="Brym M."/>
            <person name="Khazi F."/>
            <person name="Huang T."/>
            <person name="Chambers A.H."/>
        </authorList>
    </citation>
    <scope>NUCLEOTIDE SEQUENCE [LARGE SCALE GENOMIC DNA]</scope>
    <source>
        <tissue evidence="1">Leaf</tissue>
    </source>
</reference>
<gene>
    <name evidence="1" type="ORF">HPP92_022699</name>
</gene>
<sequence>MRVSAIGRHESVRVDTDRLWSAQVNTGQNMPPLAHLAHIEQLPVSKILD</sequence>
<accession>A0A835PW61</accession>
<protein>
    <submittedName>
        <fullName evidence="1">Uncharacterized protein</fullName>
    </submittedName>
</protein>
<dbReference type="EMBL" id="JADCNM010000012">
    <property type="protein sequence ID" value="KAG0459571.1"/>
    <property type="molecule type" value="Genomic_DNA"/>
</dbReference>
<evidence type="ECO:0000313" key="2">
    <source>
        <dbReference type="Proteomes" id="UP000639772"/>
    </source>
</evidence>
<name>A0A835PW61_VANPL</name>
<evidence type="ECO:0000313" key="1">
    <source>
        <dbReference type="EMBL" id="KAG0459571.1"/>
    </source>
</evidence>
<dbReference type="AlphaFoldDB" id="A0A835PW61"/>
<dbReference type="Proteomes" id="UP000639772">
    <property type="component" value="Chromosome 12"/>
</dbReference>